<evidence type="ECO:0000256" key="4">
    <source>
        <dbReference type="ARBA" id="ARBA00022692"/>
    </source>
</evidence>
<dbReference type="InterPro" id="IPR006593">
    <property type="entry name" value="Cyt_b561/ferric_Rdtase_TM"/>
</dbReference>
<feature type="transmembrane region" description="Helical" evidence="13">
    <location>
        <begin position="348"/>
        <end position="369"/>
    </location>
</feature>
<dbReference type="KEGG" id="vvi:100258198"/>
<comment type="subcellular location">
    <subcellularLocation>
        <location evidence="1">Membrane</location>
        <topology evidence="1">Multi-pass membrane protein</topology>
    </subcellularLocation>
</comment>
<keyword evidence="5 12" id="KW-0479">Metal-binding</keyword>
<dbReference type="Gene3D" id="1.20.120.1770">
    <property type="match status" value="1"/>
</dbReference>
<feature type="transmembrane region" description="Helical" evidence="13">
    <location>
        <begin position="381"/>
        <end position="404"/>
    </location>
</feature>
<dbReference type="OrthoDB" id="2419613at2759"/>
<evidence type="ECO:0000313" key="17">
    <source>
        <dbReference type="Proteomes" id="UP000288805"/>
    </source>
</evidence>
<dbReference type="CDD" id="cd08760">
    <property type="entry name" value="Cyt_b561_FRRS1_like"/>
    <property type="match status" value="1"/>
</dbReference>
<dbReference type="Pfam" id="PF03188">
    <property type="entry name" value="Cytochrom_B561"/>
    <property type="match status" value="1"/>
</dbReference>
<keyword evidence="12" id="KW-0408">Iron</keyword>
<dbReference type="InterPro" id="IPR017214">
    <property type="entry name" value="UCP037471"/>
</dbReference>
<dbReference type="PIRSF" id="PIRSF037471">
    <property type="entry name" value="UCP037471"/>
    <property type="match status" value="1"/>
</dbReference>
<evidence type="ECO:0000256" key="12">
    <source>
        <dbReference type="PIRSR" id="PIRSR037471-1"/>
    </source>
</evidence>
<dbReference type="GO" id="GO:0016020">
    <property type="term" value="C:membrane"/>
    <property type="evidence" value="ECO:0007669"/>
    <property type="project" value="UniProtKB-SubCell"/>
</dbReference>
<feature type="domain" description="Cytochrome b561" evidence="15">
    <location>
        <begin position="205"/>
        <end position="405"/>
    </location>
</feature>
<evidence type="ECO:0000256" key="11">
    <source>
        <dbReference type="PIRNR" id="PIRNR037471"/>
    </source>
</evidence>
<accession>A0A438I7S6</accession>
<evidence type="ECO:0000313" key="16">
    <source>
        <dbReference type="EMBL" id="RVW92760.1"/>
    </source>
</evidence>
<evidence type="ECO:0000256" key="10">
    <source>
        <dbReference type="ARBA" id="ARBA00053871"/>
    </source>
</evidence>
<feature type="binding site" description="axial binding residue" evidence="12">
    <location>
        <position position="281"/>
    </location>
    <ligand>
        <name>heme b</name>
        <dbReference type="ChEBI" id="CHEBI:60344"/>
        <label>1</label>
    </ligand>
    <ligandPart>
        <name>Fe</name>
        <dbReference type="ChEBI" id="CHEBI:18248"/>
    </ligandPart>
</feature>
<name>A0A438I7S6_VITVI</name>
<gene>
    <name evidence="16" type="primary">VvCHDp000947_0</name>
    <name evidence="16" type="ORF">CK203_042532</name>
</gene>
<dbReference type="EMBL" id="QGNW01000134">
    <property type="protein sequence ID" value="RVW92760.1"/>
    <property type="molecule type" value="Genomic_DNA"/>
</dbReference>
<evidence type="ECO:0000259" key="14">
    <source>
        <dbReference type="PROSITE" id="PS50836"/>
    </source>
</evidence>
<evidence type="ECO:0000256" key="3">
    <source>
        <dbReference type="ARBA" id="ARBA00022617"/>
    </source>
</evidence>
<evidence type="ECO:0000256" key="9">
    <source>
        <dbReference type="ARBA" id="ARBA00023136"/>
    </source>
</evidence>
<evidence type="ECO:0000256" key="5">
    <source>
        <dbReference type="ARBA" id="ARBA00022723"/>
    </source>
</evidence>
<feature type="domain" description="DOMON" evidence="14">
    <location>
        <begin position="86"/>
        <end position="198"/>
    </location>
</feature>
<feature type="transmembrane region" description="Helical" evidence="13">
    <location>
        <begin position="35"/>
        <end position="59"/>
    </location>
</feature>
<comment type="function">
    <text evidence="10">May act as a catecholamine-responsive trans-membrane electron transporter.</text>
</comment>
<keyword evidence="4 13" id="KW-0812">Transmembrane</keyword>
<feature type="binding site" description="axial binding residue" evidence="12">
    <location>
        <position position="245"/>
    </location>
    <ligand>
        <name>heme b</name>
        <dbReference type="ChEBI" id="CHEBI:60344"/>
        <label>1</label>
    </ligand>
    <ligandPart>
        <name>Fe</name>
        <dbReference type="ChEBI" id="CHEBI:18248"/>
    </ligandPart>
</feature>
<dbReference type="PANTHER" id="PTHR23130:SF195">
    <property type="entry name" value="CYTOCHROME B561 AND DOMON DOMAIN-CONTAINING PROTEIN"/>
    <property type="match status" value="1"/>
</dbReference>
<dbReference type="AlphaFoldDB" id="A0A438I7S6"/>
<evidence type="ECO:0000256" key="8">
    <source>
        <dbReference type="ARBA" id="ARBA00022989"/>
    </source>
</evidence>
<keyword evidence="2 11" id="KW-0813">Transport</keyword>
<evidence type="ECO:0000256" key="2">
    <source>
        <dbReference type="ARBA" id="ARBA00022448"/>
    </source>
</evidence>
<feature type="binding site" description="axial binding residue" evidence="12">
    <location>
        <position position="350"/>
    </location>
    <ligand>
        <name>heme b</name>
        <dbReference type="ChEBI" id="CHEBI:60344"/>
        <label>1</label>
    </ligand>
    <ligandPart>
        <name>Fe</name>
        <dbReference type="ChEBI" id="CHEBI:18248"/>
    </ligandPart>
</feature>
<keyword evidence="7 11" id="KW-0249">Electron transport</keyword>
<evidence type="ECO:0000256" key="6">
    <source>
        <dbReference type="ARBA" id="ARBA00022729"/>
    </source>
</evidence>
<dbReference type="PANTHER" id="PTHR23130">
    <property type="entry name" value="CYTOCHROME B561 AND DOMON DOMAIN-CONTAINING PROTEIN"/>
    <property type="match status" value="1"/>
</dbReference>
<comment type="caution">
    <text evidence="16">The sequence shown here is derived from an EMBL/GenBank/DDBJ whole genome shotgun (WGS) entry which is preliminary data.</text>
</comment>
<keyword evidence="6" id="KW-0732">Signal</keyword>
<keyword evidence="9 11" id="KW-0472">Membrane</keyword>
<dbReference type="PROSITE" id="PS50939">
    <property type="entry name" value="CYTOCHROME_B561"/>
    <property type="match status" value="1"/>
</dbReference>
<keyword evidence="3" id="KW-0349">Heme</keyword>
<feature type="binding site" description="axial binding residue" evidence="12">
    <location>
        <position position="314"/>
    </location>
    <ligand>
        <name>heme b</name>
        <dbReference type="ChEBI" id="CHEBI:60344"/>
        <label>1</label>
    </ligand>
    <ligandPart>
        <name>Fe</name>
        <dbReference type="ChEBI" id="CHEBI:18248"/>
    </ligandPart>
</feature>
<dbReference type="InterPro" id="IPR045265">
    <property type="entry name" value="AIR12_DOMON"/>
</dbReference>
<feature type="transmembrane region" description="Helical" evidence="13">
    <location>
        <begin position="317"/>
        <end position="336"/>
    </location>
</feature>
<dbReference type="CDD" id="cd09629">
    <property type="entry name" value="DOMON_CIL1_like"/>
    <property type="match status" value="1"/>
</dbReference>
<dbReference type="Pfam" id="PF04526">
    <property type="entry name" value="DUF568"/>
    <property type="match status" value="1"/>
</dbReference>
<feature type="transmembrane region" description="Helical" evidence="13">
    <location>
        <begin position="247"/>
        <end position="266"/>
    </location>
</feature>
<organism evidence="16 17">
    <name type="scientific">Vitis vinifera</name>
    <name type="common">Grape</name>
    <dbReference type="NCBI Taxonomy" id="29760"/>
    <lineage>
        <taxon>Eukaryota</taxon>
        <taxon>Viridiplantae</taxon>
        <taxon>Streptophyta</taxon>
        <taxon>Embryophyta</taxon>
        <taxon>Tracheophyta</taxon>
        <taxon>Spermatophyta</taxon>
        <taxon>Magnoliopsida</taxon>
        <taxon>eudicotyledons</taxon>
        <taxon>Gunneridae</taxon>
        <taxon>Pentapetalae</taxon>
        <taxon>rosids</taxon>
        <taxon>Vitales</taxon>
        <taxon>Vitaceae</taxon>
        <taxon>Viteae</taxon>
        <taxon>Vitis</taxon>
    </lineage>
</organism>
<protein>
    <recommendedName>
        <fullName evidence="11">Cytochrome b561 and DOMON domain-containing protein</fullName>
    </recommendedName>
</protein>
<dbReference type="InterPro" id="IPR005018">
    <property type="entry name" value="DOMON_domain"/>
</dbReference>
<comment type="cofactor">
    <cofactor evidence="11">
        <name>heme b</name>
        <dbReference type="ChEBI" id="CHEBI:60344"/>
    </cofactor>
    <text evidence="11">Binds 2 heme b groups non-covalently.</text>
</comment>
<proteinExistence type="predicted"/>
<reference evidence="16 17" key="1">
    <citation type="journal article" date="2018" name="PLoS Genet.">
        <title>Population sequencing reveals clonal diversity and ancestral inbreeding in the grapevine cultivar Chardonnay.</title>
        <authorList>
            <person name="Roach M.J."/>
            <person name="Johnson D.L."/>
            <person name="Bohlmann J."/>
            <person name="van Vuuren H.J."/>
            <person name="Jones S.J."/>
            <person name="Pretorius I.S."/>
            <person name="Schmidt S.A."/>
            <person name="Borneman A.R."/>
        </authorList>
    </citation>
    <scope>NUCLEOTIDE SEQUENCE [LARGE SCALE GENOMIC DNA]</scope>
    <source>
        <strain evidence="17">cv. Chardonnay</strain>
        <tissue evidence="16">Leaf</tissue>
    </source>
</reference>
<sequence length="414" mass="45486">MSLIHTCVSRAFNLFPLYMCRSLGLRFSEENLGDFAMPALHLSLVGLLLWFSVAGLIVLPAEAQTCATRKFSNNKLFQHCSDLPTLSSSLHWTHDADGSLSIAFVAPPAKSDGWISWAINPTGSGMIGAQSLIAFKQTDGSMTVRPYRLNNYQSVEQKNLTLEVSDMSAESSGGQMMIFATFRLPANWTTVNQMWQVGSTVTDGRPIIHDTQTPNLNAKGTLDLVGGQTGTNTGGDSRIRKRNIHGILNAVSWGILFPVGVILARYLRTFESADPAWFYLHAGCQSSAYAIGVAGWATGLQLGSKSKGIQYTTHRNIGIALFSLATVQIFALFLRPKKEHKFRFYWNIYHHGVGYAILILGILNVFKGLDILDPAKKWKSAYIIVIAILGGIALFLELITWAVVLKRGRALKFG</sequence>
<evidence type="ECO:0000256" key="13">
    <source>
        <dbReference type="SAM" id="Phobius"/>
    </source>
</evidence>
<dbReference type="Proteomes" id="UP000288805">
    <property type="component" value="Unassembled WGS sequence"/>
</dbReference>
<evidence type="ECO:0000259" key="15">
    <source>
        <dbReference type="PROSITE" id="PS50939"/>
    </source>
</evidence>
<dbReference type="GO" id="GO:0046872">
    <property type="term" value="F:metal ion binding"/>
    <property type="evidence" value="ECO:0007669"/>
    <property type="project" value="UniProtKB-KW"/>
</dbReference>
<dbReference type="PROSITE" id="PS50836">
    <property type="entry name" value="DOMON"/>
    <property type="match status" value="1"/>
</dbReference>
<evidence type="ECO:0000256" key="7">
    <source>
        <dbReference type="ARBA" id="ARBA00022982"/>
    </source>
</evidence>
<dbReference type="SMART" id="SM00665">
    <property type="entry name" value="B561"/>
    <property type="match status" value="1"/>
</dbReference>
<dbReference type="FunFam" id="1.20.120.1770:FF:000007">
    <property type="entry name" value="Cytochrome b561 and DOMON domain-containing protein"/>
    <property type="match status" value="1"/>
</dbReference>
<keyword evidence="8 13" id="KW-1133">Transmembrane helix</keyword>
<evidence type="ECO:0000256" key="1">
    <source>
        <dbReference type="ARBA" id="ARBA00004141"/>
    </source>
</evidence>